<evidence type="ECO:0000313" key="2">
    <source>
        <dbReference type="EMBL" id="KKL15734.1"/>
    </source>
</evidence>
<dbReference type="InterPro" id="IPR027417">
    <property type="entry name" value="P-loop_NTPase"/>
</dbReference>
<dbReference type="InterPro" id="IPR050238">
    <property type="entry name" value="DNA_Rep/Repair_Clamp_Loader"/>
</dbReference>
<evidence type="ECO:0000259" key="1">
    <source>
        <dbReference type="SMART" id="SM00382"/>
    </source>
</evidence>
<sequence>MFLSQGSGDLCNRYRPRTFSNVIEQNTVIRSLQSAVLSENKEQTYLFYGEHGTGKTTTARILAMSLNCSNLKDNGDPCTICEDCSNIIKDVHPAVIEMDASDKTSVNDIRTLKEGLGLRPLMGKAKVLILDECHQLSSSAQNALLKISEKPPKGVFFILCSTEPKKILPTLRARSQGHKFTLVSNKSIRNLIQMVATVEVGDIQEDIVDALTEVSEGRPRNALKNLQKAIYIGLGNRKAVLGSLDLGERDPELISLCRLVMKFDVTWREVVSQYKKLPSTIDAETMRRVLAGWFRSCLERARTPIEARRAARALELFVEIFPPVKPEN</sequence>
<organism evidence="2">
    <name type="scientific">marine sediment metagenome</name>
    <dbReference type="NCBI Taxonomy" id="412755"/>
    <lineage>
        <taxon>unclassified sequences</taxon>
        <taxon>metagenomes</taxon>
        <taxon>ecological metagenomes</taxon>
    </lineage>
</organism>
<comment type="caution">
    <text evidence="2">The sequence shown here is derived from an EMBL/GenBank/DDBJ whole genome shotgun (WGS) entry which is preliminary data.</text>
</comment>
<dbReference type="SMART" id="SM00382">
    <property type="entry name" value="AAA"/>
    <property type="match status" value="1"/>
</dbReference>
<feature type="non-terminal residue" evidence="2">
    <location>
        <position position="328"/>
    </location>
</feature>
<dbReference type="Pfam" id="PF13177">
    <property type="entry name" value="DNA_pol3_delta2"/>
    <property type="match status" value="1"/>
</dbReference>
<dbReference type="CDD" id="cd00009">
    <property type="entry name" value="AAA"/>
    <property type="match status" value="1"/>
</dbReference>
<dbReference type="AlphaFoldDB" id="A0A0F9B1G1"/>
<dbReference type="EMBL" id="LAZR01039952">
    <property type="protein sequence ID" value="KKL15734.1"/>
    <property type="molecule type" value="Genomic_DNA"/>
</dbReference>
<dbReference type="Gene3D" id="3.40.50.300">
    <property type="entry name" value="P-loop containing nucleotide triphosphate hydrolases"/>
    <property type="match status" value="1"/>
</dbReference>
<dbReference type="PANTHER" id="PTHR11669:SF0">
    <property type="entry name" value="PROTEIN STICHEL-LIKE 2"/>
    <property type="match status" value="1"/>
</dbReference>
<proteinExistence type="predicted"/>
<name>A0A0F9B1G1_9ZZZZ</name>
<dbReference type="SUPFAM" id="SSF52540">
    <property type="entry name" value="P-loop containing nucleoside triphosphate hydrolases"/>
    <property type="match status" value="1"/>
</dbReference>
<feature type="domain" description="AAA+ ATPase" evidence="1">
    <location>
        <begin position="41"/>
        <end position="185"/>
    </location>
</feature>
<dbReference type="InterPro" id="IPR003593">
    <property type="entry name" value="AAA+_ATPase"/>
</dbReference>
<dbReference type="GO" id="GO:0006261">
    <property type="term" value="P:DNA-templated DNA replication"/>
    <property type="evidence" value="ECO:0007669"/>
    <property type="project" value="TreeGrafter"/>
</dbReference>
<accession>A0A0F9B1G1</accession>
<reference evidence="2" key="1">
    <citation type="journal article" date="2015" name="Nature">
        <title>Complex archaea that bridge the gap between prokaryotes and eukaryotes.</title>
        <authorList>
            <person name="Spang A."/>
            <person name="Saw J.H."/>
            <person name="Jorgensen S.L."/>
            <person name="Zaremba-Niedzwiedzka K."/>
            <person name="Martijn J."/>
            <person name="Lind A.E."/>
            <person name="van Eijk R."/>
            <person name="Schleper C."/>
            <person name="Guy L."/>
            <person name="Ettema T.J."/>
        </authorList>
    </citation>
    <scope>NUCLEOTIDE SEQUENCE</scope>
</reference>
<protein>
    <recommendedName>
        <fullName evidence="1">AAA+ ATPase domain-containing protein</fullName>
    </recommendedName>
</protein>
<dbReference type="PANTHER" id="PTHR11669">
    <property type="entry name" value="REPLICATION FACTOR C / DNA POLYMERASE III GAMMA-TAU SUBUNIT"/>
    <property type="match status" value="1"/>
</dbReference>
<gene>
    <name evidence="2" type="ORF">LCGC14_2502650</name>
</gene>